<reference evidence="2 3" key="1">
    <citation type="submission" date="2024-06" db="EMBL/GenBank/DDBJ databases">
        <authorList>
            <person name="Chen R.Y."/>
        </authorList>
    </citation>
    <scope>NUCLEOTIDE SEQUENCE [LARGE SCALE GENOMIC DNA]</scope>
    <source>
        <strain evidence="2 3">D2</strain>
    </source>
</reference>
<feature type="domain" description="BIG2" evidence="1">
    <location>
        <begin position="455"/>
        <end position="542"/>
    </location>
</feature>
<dbReference type="InterPro" id="IPR003343">
    <property type="entry name" value="Big_2"/>
</dbReference>
<proteinExistence type="predicted"/>
<dbReference type="PROSITE" id="PS51257">
    <property type="entry name" value="PROKAR_LIPOPROTEIN"/>
    <property type="match status" value="1"/>
</dbReference>
<dbReference type="Gene3D" id="2.60.40.1080">
    <property type="match status" value="2"/>
</dbReference>
<protein>
    <submittedName>
        <fullName evidence="2">Ig-like domain-containing protein</fullName>
    </submittedName>
</protein>
<comment type="caution">
    <text evidence="2">The sequence shown here is derived from an EMBL/GenBank/DDBJ whole genome shotgun (WGS) entry which is preliminary data.</text>
</comment>
<name>A0ABV1RCW1_9ALTE</name>
<sequence>MKNNLLKTNILCSIVAASLMGCVEDGYDPQRDGSQLNLASQDTFDFGKVDDVKNENDANRYHQINLLEGISDFGGVEQDSINIKNMQVSATDIQSGEQVIIPNSDRSIRLNGQTLTLDLYGLDGLINGAGLVTRLTFEYWVDNGFKFDCADMKGHPVRCTDEEIAANPNLRTIQIEVASTADQPETVALESTPGTANSVGHEAVIGEQSNVLMRFSGDDYVPLDANEFTWTSSDESIFTVNEGVITGVTTGTATVTASHPDYEDQTLDVTVYDPLESFSLNMIEVDMEKAVAIELTQEPLTAAPLRLDDFTLEIHDGSEQSSALATIENGQVEGIAQGSAVLRATSNKYPTLAAAEAAIEVVNPVTGFSIETPLYVELNSTVQPMFVLEPQANILTKLTTADFNWSITNGSGSASVVETDGEPTVIMGDTLGSATLSSTYNGLTADDVELIIAGPLTDIQLQSSNELYLAPEGTTGNLQLTILPTPSVVIPQAIAYNAFKWSVTAGTGNATVDENGFITGTELGTVTITATAKNYPGVSDSVELTVEEPPVVKNLAKIEVKNSDGNLLTEQAGQYQTTVARCNFIDITPVAIAEPGKDFGTAIDFTSNTDSTAVELHRLDSDDGNNRAHRIVLNESAQVGDQITVSFDLQNYEGTEDQFVTLEVTENLMCSGSDYAQAGNNTENNGAVFLDGNGELANWSVWNPKFDTKISAVESTGNGPGLGYSIKLETGTNVNFGNNQLYSPLRPAGFGIMESLKDPNQSWKVSYWIRVTDGNPLPVDVSMRIDMKTDLRPNGTCCRVQAYQQFDHQVESTGEWIKFEHTYTGLTLEALNELATGAEYATADDLDNFDGRWDLYVGADLRVLEIDNIVIERIDD</sequence>
<dbReference type="SMART" id="SM00635">
    <property type="entry name" value="BID_2"/>
    <property type="match status" value="2"/>
</dbReference>
<dbReference type="Proteomes" id="UP001467690">
    <property type="component" value="Unassembled WGS sequence"/>
</dbReference>
<evidence type="ECO:0000313" key="2">
    <source>
        <dbReference type="EMBL" id="MER2490761.1"/>
    </source>
</evidence>
<dbReference type="InterPro" id="IPR008964">
    <property type="entry name" value="Invasin/intimin_cell_adhesion"/>
</dbReference>
<gene>
    <name evidence="2" type="ORF">ABS311_02550</name>
</gene>
<organism evidence="2 3">
    <name type="scientific">Catenovulum sediminis</name>
    <dbReference type="NCBI Taxonomy" id="1740262"/>
    <lineage>
        <taxon>Bacteria</taxon>
        <taxon>Pseudomonadati</taxon>
        <taxon>Pseudomonadota</taxon>
        <taxon>Gammaproteobacteria</taxon>
        <taxon>Alteromonadales</taxon>
        <taxon>Alteromonadaceae</taxon>
        <taxon>Catenovulum</taxon>
    </lineage>
</organism>
<dbReference type="EMBL" id="JBELOE010000067">
    <property type="protein sequence ID" value="MER2490761.1"/>
    <property type="molecule type" value="Genomic_DNA"/>
</dbReference>
<dbReference type="Pfam" id="PF02368">
    <property type="entry name" value="Big_2"/>
    <property type="match status" value="1"/>
</dbReference>
<dbReference type="SUPFAM" id="SSF49373">
    <property type="entry name" value="Invasin/intimin cell-adhesion fragments"/>
    <property type="match status" value="2"/>
</dbReference>
<dbReference type="RefSeq" id="WP_350400547.1">
    <property type="nucleotide sequence ID" value="NZ_JBELOE010000067.1"/>
</dbReference>
<feature type="domain" description="BIG2" evidence="1">
    <location>
        <begin position="193"/>
        <end position="272"/>
    </location>
</feature>
<accession>A0ABV1RCW1</accession>
<evidence type="ECO:0000313" key="3">
    <source>
        <dbReference type="Proteomes" id="UP001467690"/>
    </source>
</evidence>
<keyword evidence="3" id="KW-1185">Reference proteome</keyword>
<evidence type="ECO:0000259" key="1">
    <source>
        <dbReference type="SMART" id="SM00635"/>
    </source>
</evidence>